<evidence type="ECO:0000256" key="4">
    <source>
        <dbReference type="ARBA" id="ARBA00022692"/>
    </source>
</evidence>
<dbReference type="Pfam" id="PF01733">
    <property type="entry name" value="Nucleoside_tran"/>
    <property type="match status" value="1"/>
</dbReference>
<evidence type="ECO:0000256" key="7">
    <source>
        <dbReference type="SAM" id="Phobius"/>
    </source>
</evidence>
<keyword evidence="5 7" id="KW-1133">Transmembrane helix</keyword>
<evidence type="ECO:0000313" key="8">
    <source>
        <dbReference type="EMBL" id="CAE4600391.1"/>
    </source>
</evidence>
<keyword evidence="6 7" id="KW-0472">Membrane</keyword>
<dbReference type="InterPro" id="IPR036259">
    <property type="entry name" value="MFS_trans_sf"/>
</dbReference>
<protein>
    <recommendedName>
        <fullName evidence="9">Nucleoside transporter</fullName>
    </recommendedName>
</protein>
<feature type="transmembrane region" description="Helical" evidence="7">
    <location>
        <begin position="101"/>
        <end position="120"/>
    </location>
</feature>
<comment type="similarity">
    <text evidence="2">Belongs to the SLC29A/ENT transporter (TC 2.A.57) family.</text>
</comment>
<feature type="transmembrane region" description="Helical" evidence="7">
    <location>
        <begin position="66"/>
        <end position="89"/>
    </location>
</feature>
<dbReference type="InterPro" id="IPR002259">
    <property type="entry name" value="Eqnu_transpt"/>
</dbReference>
<feature type="transmembrane region" description="Helical" evidence="7">
    <location>
        <begin position="427"/>
        <end position="449"/>
    </location>
</feature>
<evidence type="ECO:0000256" key="5">
    <source>
        <dbReference type="ARBA" id="ARBA00022989"/>
    </source>
</evidence>
<proteinExistence type="inferred from homology"/>
<comment type="subcellular location">
    <subcellularLocation>
        <location evidence="1">Membrane</location>
        <topology evidence="1">Multi-pass membrane protein</topology>
    </subcellularLocation>
</comment>
<dbReference type="AlphaFoldDB" id="A0A7S4UQW8"/>
<dbReference type="PANTHER" id="PTHR10332">
    <property type="entry name" value="EQUILIBRATIVE NUCLEOSIDE TRANSPORTER"/>
    <property type="match status" value="1"/>
</dbReference>
<dbReference type="GO" id="GO:0005886">
    <property type="term" value="C:plasma membrane"/>
    <property type="evidence" value="ECO:0007669"/>
    <property type="project" value="TreeGrafter"/>
</dbReference>
<feature type="transmembrane region" description="Helical" evidence="7">
    <location>
        <begin position="394"/>
        <end position="415"/>
    </location>
</feature>
<name>A0A7S4UQW8_9STRA</name>
<accession>A0A7S4UQW8</accession>
<reference evidence="8" key="1">
    <citation type="submission" date="2021-01" db="EMBL/GenBank/DDBJ databases">
        <authorList>
            <person name="Corre E."/>
            <person name="Pelletier E."/>
            <person name="Niang G."/>
            <person name="Scheremetjew M."/>
            <person name="Finn R."/>
            <person name="Kale V."/>
            <person name="Holt S."/>
            <person name="Cochrane G."/>
            <person name="Meng A."/>
            <person name="Brown T."/>
            <person name="Cohen L."/>
        </authorList>
    </citation>
    <scope>NUCLEOTIDE SEQUENCE</scope>
    <source>
        <strain evidence="8">GSO104</strain>
    </source>
</reference>
<dbReference type="PANTHER" id="PTHR10332:SF10">
    <property type="entry name" value="EQUILIBRATIVE NUCLEOSIDE TRANSPORTER 4"/>
    <property type="match status" value="1"/>
</dbReference>
<evidence type="ECO:0000256" key="3">
    <source>
        <dbReference type="ARBA" id="ARBA00022448"/>
    </source>
</evidence>
<feature type="transmembrane region" description="Helical" evidence="7">
    <location>
        <begin position="126"/>
        <end position="152"/>
    </location>
</feature>
<dbReference type="GO" id="GO:0005337">
    <property type="term" value="F:nucleoside transmembrane transporter activity"/>
    <property type="evidence" value="ECO:0007669"/>
    <property type="project" value="InterPro"/>
</dbReference>
<feature type="transmembrane region" description="Helical" evidence="7">
    <location>
        <begin position="469"/>
        <end position="490"/>
    </location>
</feature>
<evidence type="ECO:0008006" key="9">
    <source>
        <dbReference type="Google" id="ProtNLM"/>
    </source>
</evidence>
<evidence type="ECO:0000256" key="1">
    <source>
        <dbReference type="ARBA" id="ARBA00004141"/>
    </source>
</evidence>
<keyword evidence="3" id="KW-0813">Transport</keyword>
<dbReference type="SUPFAM" id="SSF103473">
    <property type="entry name" value="MFS general substrate transporter"/>
    <property type="match status" value="1"/>
</dbReference>
<feature type="transmembrane region" description="Helical" evidence="7">
    <location>
        <begin position="234"/>
        <end position="253"/>
    </location>
</feature>
<gene>
    <name evidence="8" type="ORF">DBRI00130_LOCUS11325</name>
</gene>
<sequence>MKYIGSDVWINEISSSLVSKVRSESTTLEPLHFSYNNSSNNNNIKSETTTQRRTATTMAPSITREIVFFFLAGVGSTVAWTAVLSNLVYYTSIFGTISFPVLNVAVYFPLLPTSLAQAFWDTHYDAMFGSLGAFSFRGSIAFFFMCITTLLIPLARHSLPLLTTMTFIIGTASAILYGTLNQLASLVFPDSGALPAAYTSGLQASAGLVLITSLGTGFGGTQQHGGGVRAEWEFYGVISVLVGVSWFAFVRLISTSHSVRRSMDMRDSSLTQQDIASLSAPFLDDNSNNEAKESLGERMLSSSSSSSSLMDISPSQPLPTISDTDVTFLFLWKRTWPCCASLIITVASSMAVASSFNQTKSTNTTSDSLPRILFYVRLFSDLLGRPATLLFPPRSVSCVGLITAARLIFVPLFFLDVNNTLVLGDWGMIFGVAAFAFTSGYVATGIRQLAPNALTDTRTEVTVPKQSSLINVSFSMAVLLGLVVTFVLLLKK</sequence>
<evidence type="ECO:0000256" key="6">
    <source>
        <dbReference type="ARBA" id="ARBA00023136"/>
    </source>
</evidence>
<dbReference type="EMBL" id="HBNS01014072">
    <property type="protein sequence ID" value="CAE4600391.1"/>
    <property type="molecule type" value="Transcribed_RNA"/>
</dbReference>
<evidence type="ECO:0000256" key="2">
    <source>
        <dbReference type="ARBA" id="ARBA00007965"/>
    </source>
</evidence>
<organism evidence="8">
    <name type="scientific">Ditylum brightwellii</name>
    <dbReference type="NCBI Taxonomy" id="49249"/>
    <lineage>
        <taxon>Eukaryota</taxon>
        <taxon>Sar</taxon>
        <taxon>Stramenopiles</taxon>
        <taxon>Ochrophyta</taxon>
        <taxon>Bacillariophyta</taxon>
        <taxon>Mediophyceae</taxon>
        <taxon>Lithodesmiophycidae</taxon>
        <taxon>Lithodesmiales</taxon>
        <taxon>Lithodesmiaceae</taxon>
        <taxon>Ditylum</taxon>
    </lineage>
</organism>
<feature type="transmembrane region" description="Helical" evidence="7">
    <location>
        <begin position="159"/>
        <end position="180"/>
    </location>
</feature>
<keyword evidence="4 7" id="KW-0812">Transmembrane</keyword>